<keyword evidence="4" id="KW-0132">Cell division</keyword>
<keyword evidence="13" id="KW-1185">Reference proteome</keyword>
<feature type="compositionally biased region" description="Basic and acidic residues" evidence="11">
    <location>
        <begin position="294"/>
        <end position="304"/>
    </location>
</feature>
<dbReference type="PANTHER" id="PTHR31570:SF1">
    <property type="entry name" value="HAUS AUGMIN-LIKE COMPLEX SUBUNIT 1"/>
    <property type="match status" value="1"/>
</dbReference>
<evidence type="ECO:0000256" key="10">
    <source>
        <dbReference type="SAM" id="Coils"/>
    </source>
</evidence>
<keyword evidence="8" id="KW-0206">Cytoskeleton</keyword>
<dbReference type="PANTHER" id="PTHR31570">
    <property type="entry name" value="HAUS AUGMIN-LIKE COMPLEX SUBUNIT 1"/>
    <property type="match status" value="1"/>
</dbReference>
<dbReference type="RefSeq" id="XP_069199411.1">
    <property type="nucleotide sequence ID" value="XM_069346542.1"/>
</dbReference>
<dbReference type="Pfam" id="PF25762">
    <property type="entry name" value="HAUS1"/>
    <property type="match status" value="1"/>
</dbReference>
<feature type="coiled-coil region" evidence="10">
    <location>
        <begin position="224"/>
        <end position="251"/>
    </location>
</feature>
<sequence length="313" mass="34875">MDLSSALFSPSKARQQQAQAKDWVLVDSWLSRKYYPKPVPSFERNEYTLQALMTLVAFSERADDEEGLLHNVELQAFRELEEKTPDETSLKISATLESSLSKSSQAALQTLSEVSVTIDRPHPDPQSQALHLTTLTSDVFHLSQSLAQTKHLLQTAQREQRRLKTLLDDVASEAFVPAPDLPAQTATFTRDTKLLSLKLDEYNERLAHIASSAPHGTSSFGSSAEVSISELENAQAQLRGLKVRVADVEARIKWFEDLPSDVGAARRVLEGLKGELKELVAKRNEGFERLLIEAGKDSTDERGNGRSRLPLRK</sequence>
<dbReference type="GeneID" id="95980267"/>
<evidence type="ECO:0008006" key="14">
    <source>
        <dbReference type="Google" id="ProtNLM"/>
    </source>
</evidence>
<evidence type="ECO:0000256" key="9">
    <source>
        <dbReference type="ARBA" id="ARBA00023306"/>
    </source>
</evidence>
<evidence type="ECO:0000256" key="11">
    <source>
        <dbReference type="SAM" id="MobiDB-lite"/>
    </source>
</evidence>
<keyword evidence="6" id="KW-0498">Mitosis</keyword>
<accession>A0ABR3PAM2</accession>
<proteinExistence type="inferred from homology"/>
<evidence type="ECO:0000256" key="8">
    <source>
        <dbReference type="ARBA" id="ARBA00023212"/>
    </source>
</evidence>
<keyword evidence="7 10" id="KW-0175">Coiled coil</keyword>
<keyword evidence="9" id="KW-0131">Cell cycle</keyword>
<name>A0ABR3PAM2_9PEZI</name>
<keyword evidence="3" id="KW-0963">Cytoplasm</keyword>
<protein>
    <recommendedName>
        <fullName evidence="14">HAUS augmin-like complex subunit 1</fullName>
    </recommendedName>
</protein>
<keyword evidence="5" id="KW-0493">Microtubule</keyword>
<evidence type="ECO:0000256" key="3">
    <source>
        <dbReference type="ARBA" id="ARBA00022490"/>
    </source>
</evidence>
<evidence type="ECO:0000256" key="1">
    <source>
        <dbReference type="ARBA" id="ARBA00004186"/>
    </source>
</evidence>
<organism evidence="12 13">
    <name type="scientific">Neodothiora populina</name>
    <dbReference type="NCBI Taxonomy" id="2781224"/>
    <lineage>
        <taxon>Eukaryota</taxon>
        <taxon>Fungi</taxon>
        <taxon>Dikarya</taxon>
        <taxon>Ascomycota</taxon>
        <taxon>Pezizomycotina</taxon>
        <taxon>Dothideomycetes</taxon>
        <taxon>Dothideomycetidae</taxon>
        <taxon>Dothideales</taxon>
        <taxon>Dothioraceae</taxon>
        <taxon>Neodothiora</taxon>
    </lineage>
</organism>
<evidence type="ECO:0000256" key="6">
    <source>
        <dbReference type="ARBA" id="ARBA00022776"/>
    </source>
</evidence>
<dbReference type="InterPro" id="IPR026243">
    <property type="entry name" value="HAUS1"/>
</dbReference>
<feature type="region of interest" description="Disordered" evidence="11">
    <location>
        <begin position="294"/>
        <end position="313"/>
    </location>
</feature>
<evidence type="ECO:0000256" key="7">
    <source>
        <dbReference type="ARBA" id="ARBA00023054"/>
    </source>
</evidence>
<reference evidence="12 13" key="1">
    <citation type="submission" date="2024-07" db="EMBL/GenBank/DDBJ databases">
        <title>Draft sequence of the Neodothiora populina.</title>
        <authorList>
            <person name="Drown D.D."/>
            <person name="Schuette U.S."/>
            <person name="Buechlein A.B."/>
            <person name="Rusch D.R."/>
            <person name="Winton L.W."/>
            <person name="Adams G.A."/>
        </authorList>
    </citation>
    <scope>NUCLEOTIDE SEQUENCE [LARGE SCALE GENOMIC DNA]</scope>
    <source>
        <strain evidence="12 13">CPC 39397</strain>
    </source>
</reference>
<dbReference type="EMBL" id="JBFMKM010000010">
    <property type="protein sequence ID" value="KAL1303136.1"/>
    <property type="molecule type" value="Genomic_DNA"/>
</dbReference>
<evidence type="ECO:0000313" key="12">
    <source>
        <dbReference type="EMBL" id="KAL1303136.1"/>
    </source>
</evidence>
<evidence type="ECO:0000313" key="13">
    <source>
        <dbReference type="Proteomes" id="UP001562354"/>
    </source>
</evidence>
<gene>
    <name evidence="12" type="ORF">AAFC00_006568</name>
</gene>
<evidence type="ECO:0000256" key="4">
    <source>
        <dbReference type="ARBA" id="ARBA00022618"/>
    </source>
</evidence>
<evidence type="ECO:0000256" key="2">
    <source>
        <dbReference type="ARBA" id="ARBA00005479"/>
    </source>
</evidence>
<comment type="similarity">
    <text evidence="2">Belongs to the HAUS1 family.</text>
</comment>
<dbReference type="Proteomes" id="UP001562354">
    <property type="component" value="Unassembled WGS sequence"/>
</dbReference>
<comment type="caution">
    <text evidence="12">The sequence shown here is derived from an EMBL/GenBank/DDBJ whole genome shotgun (WGS) entry which is preliminary data.</text>
</comment>
<evidence type="ECO:0000256" key="5">
    <source>
        <dbReference type="ARBA" id="ARBA00022701"/>
    </source>
</evidence>
<comment type="subcellular location">
    <subcellularLocation>
        <location evidence="1">Cytoplasm</location>
        <location evidence="1">Cytoskeleton</location>
        <location evidence="1">Spindle</location>
    </subcellularLocation>
</comment>